<gene>
    <name evidence="2" type="ORF">BLNAU_19575</name>
</gene>
<protein>
    <recommendedName>
        <fullName evidence="1">MIT domain-containing protein</fullName>
    </recommendedName>
</protein>
<keyword evidence="3" id="KW-1185">Reference proteome</keyword>
<sequence>MTNVQRAKEIADKAVSFDGEQQYQQAIAHYADAILLMQESLSECDERQTTITSMFSNIYRDRLEALIDVVVQEGSYLNVPALSKLLSSSLLTMIEKNCSKKPGEKQDTSKAGGSTQFGKKLDRANVPSYDPASFGIDKDVSKIRFIDQPFPADEPSIPPKDHTLKLFWFARNIKKSISDGAWISPRVYLTPSFWNSKDCKVPQMSDKDAFIREALSLFDLLYGIDFTTQFPSSRSVLIIILDGLERGASAISKHVSVIVNPNWATKKTERTVKGNLADIAKKMQNLSAQASNSFEYHMHLRALLEKISFFLEWYTYFTTLMDPGKPFIDLINKIMSIIEATLFEYLVRDIGTLVDFYSTNFRESFFKLYKKH</sequence>
<evidence type="ECO:0000259" key="1">
    <source>
        <dbReference type="Pfam" id="PF04212"/>
    </source>
</evidence>
<proteinExistence type="predicted"/>
<accession>A0ABQ9X1D5</accession>
<organism evidence="2 3">
    <name type="scientific">Blattamonas nauphoetae</name>
    <dbReference type="NCBI Taxonomy" id="2049346"/>
    <lineage>
        <taxon>Eukaryota</taxon>
        <taxon>Metamonada</taxon>
        <taxon>Preaxostyla</taxon>
        <taxon>Oxymonadida</taxon>
        <taxon>Blattamonas</taxon>
    </lineage>
</organism>
<comment type="caution">
    <text evidence="2">The sequence shown here is derived from an EMBL/GenBank/DDBJ whole genome shotgun (WGS) entry which is preliminary data.</text>
</comment>
<dbReference type="SUPFAM" id="SSF116846">
    <property type="entry name" value="MIT domain"/>
    <property type="match status" value="1"/>
</dbReference>
<dbReference type="EMBL" id="JARBJD010000258">
    <property type="protein sequence ID" value="KAK2945502.1"/>
    <property type="molecule type" value="Genomic_DNA"/>
</dbReference>
<dbReference type="Gene3D" id="1.20.58.80">
    <property type="entry name" value="Phosphotransferase system, lactose/cellobiose-type IIA subunit"/>
    <property type="match status" value="1"/>
</dbReference>
<dbReference type="Pfam" id="PF04212">
    <property type="entry name" value="MIT"/>
    <property type="match status" value="1"/>
</dbReference>
<dbReference type="Proteomes" id="UP001281761">
    <property type="component" value="Unassembled WGS sequence"/>
</dbReference>
<evidence type="ECO:0000313" key="2">
    <source>
        <dbReference type="EMBL" id="KAK2945502.1"/>
    </source>
</evidence>
<feature type="domain" description="MIT" evidence="1">
    <location>
        <begin position="5"/>
        <end position="66"/>
    </location>
</feature>
<reference evidence="2 3" key="1">
    <citation type="journal article" date="2022" name="bioRxiv">
        <title>Genomics of Preaxostyla Flagellates Illuminates Evolutionary Transitions and the Path Towards Mitochondrial Loss.</title>
        <authorList>
            <person name="Novak L.V.F."/>
            <person name="Treitli S.C."/>
            <person name="Pyrih J."/>
            <person name="Halakuc P."/>
            <person name="Pipaliya S.V."/>
            <person name="Vacek V."/>
            <person name="Brzon O."/>
            <person name="Soukal P."/>
            <person name="Eme L."/>
            <person name="Dacks J.B."/>
            <person name="Karnkowska A."/>
            <person name="Elias M."/>
            <person name="Hampl V."/>
        </authorList>
    </citation>
    <scope>NUCLEOTIDE SEQUENCE [LARGE SCALE GENOMIC DNA]</scope>
    <source>
        <strain evidence="2">NAU3</strain>
        <tissue evidence="2">Gut</tissue>
    </source>
</reference>
<name>A0ABQ9X1D5_9EUKA</name>
<dbReference type="InterPro" id="IPR036181">
    <property type="entry name" value="MIT_dom_sf"/>
</dbReference>
<dbReference type="InterPro" id="IPR007330">
    <property type="entry name" value="MIT_dom"/>
</dbReference>
<evidence type="ECO:0000313" key="3">
    <source>
        <dbReference type="Proteomes" id="UP001281761"/>
    </source>
</evidence>